<feature type="region of interest" description="Disordered" evidence="1">
    <location>
        <begin position="1"/>
        <end position="23"/>
    </location>
</feature>
<protein>
    <recommendedName>
        <fullName evidence="4">Cell division protein FtsL</fullName>
    </recommendedName>
</protein>
<dbReference type="Proteomes" id="UP001596004">
    <property type="component" value="Unassembled WGS sequence"/>
</dbReference>
<evidence type="ECO:0000256" key="1">
    <source>
        <dbReference type="SAM" id="MobiDB-lite"/>
    </source>
</evidence>
<sequence length="150" mass="16232">REAAPMPARPAAPAVQSPRRAPVRRAAPRTPFVLLVVGLLCGGLVSLLLLNTVLAKDSFRATDLQKTTQRLRQEAQDRRTKLLLDSQPQRIAERAEQLGEKPGKREPQFVEFDAQGREVGRTANQGQAPAGRGQAPAGGDPRAQAEVATR</sequence>
<reference evidence="3" key="1">
    <citation type="journal article" date="2019" name="Int. J. Syst. Evol. Microbiol.">
        <title>The Global Catalogue of Microorganisms (GCM) 10K type strain sequencing project: providing services to taxonomists for standard genome sequencing and annotation.</title>
        <authorList>
            <consortium name="The Broad Institute Genomics Platform"/>
            <consortium name="The Broad Institute Genome Sequencing Center for Infectious Disease"/>
            <person name="Wu L."/>
            <person name="Ma J."/>
        </authorList>
    </citation>
    <scope>NUCLEOTIDE SEQUENCE [LARGE SCALE GENOMIC DNA]</scope>
    <source>
        <strain evidence="3">CGMCC 4.7132</strain>
    </source>
</reference>
<feature type="compositionally biased region" description="Basic and acidic residues" evidence="1">
    <location>
        <begin position="71"/>
        <end position="82"/>
    </location>
</feature>
<evidence type="ECO:0008006" key="4">
    <source>
        <dbReference type="Google" id="ProtNLM"/>
    </source>
</evidence>
<feature type="non-terminal residue" evidence="2">
    <location>
        <position position="1"/>
    </location>
</feature>
<gene>
    <name evidence="2" type="ORF">ACFO60_37380</name>
</gene>
<keyword evidence="3" id="KW-1185">Reference proteome</keyword>
<accession>A0ABV9CTP9</accession>
<proteinExistence type="predicted"/>
<feature type="compositionally biased region" description="Basic and acidic residues" evidence="1">
    <location>
        <begin position="91"/>
        <end position="120"/>
    </location>
</feature>
<organism evidence="2 3">
    <name type="scientific">Sphaerisporangium dianthi</name>
    <dbReference type="NCBI Taxonomy" id="1436120"/>
    <lineage>
        <taxon>Bacteria</taxon>
        <taxon>Bacillati</taxon>
        <taxon>Actinomycetota</taxon>
        <taxon>Actinomycetes</taxon>
        <taxon>Streptosporangiales</taxon>
        <taxon>Streptosporangiaceae</taxon>
        <taxon>Sphaerisporangium</taxon>
    </lineage>
</organism>
<feature type="compositionally biased region" description="Low complexity" evidence="1">
    <location>
        <begin position="1"/>
        <end position="20"/>
    </location>
</feature>
<feature type="compositionally biased region" description="Low complexity" evidence="1">
    <location>
        <begin position="125"/>
        <end position="150"/>
    </location>
</feature>
<feature type="region of interest" description="Disordered" evidence="1">
    <location>
        <begin position="70"/>
        <end position="150"/>
    </location>
</feature>
<dbReference type="EMBL" id="JBHSFP010000047">
    <property type="protein sequence ID" value="MFC4536474.1"/>
    <property type="molecule type" value="Genomic_DNA"/>
</dbReference>
<evidence type="ECO:0000313" key="3">
    <source>
        <dbReference type="Proteomes" id="UP001596004"/>
    </source>
</evidence>
<comment type="caution">
    <text evidence="2">The sequence shown here is derived from an EMBL/GenBank/DDBJ whole genome shotgun (WGS) entry which is preliminary data.</text>
</comment>
<evidence type="ECO:0000313" key="2">
    <source>
        <dbReference type="EMBL" id="MFC4536474.1"/>
    </source>
</evidence>
<name>A0ABV9CTP9_9ACTN</name>